<keyword evidence="7" id="KW-0067">ATP-binding</keyword>
<keyword evidence="8" id="KW-0648">Protein biosynthesis</keyword>
<dbReference type="PANTHER" id="PTHR22594">
    <property type="entry name" value="ASPARTYL/LYSYL-TRNA SYNTHETASE"/>
    <property type="match status" value="1"/>
</dbReference>
<sequence>MAERTDQTAATLRDVCGLDTKNSTDLASKPERAEDLIAFFSNHNVDAAADRALKVGLYTIWTKAKQNRDYVAAALVSKRISTSTQIEAAIRFANATSEISDAAFDEACGVGVMVTSAQIAAIVAQELGKMDRKALKLAFNKSPGSVLGQLKRVEALKWADFTVVKSEVDQQVPALVADVPDAAADDKPKKATPQPKAATKEEATWGLAESPAAVQGSDSATRLDAISATPAGSTVFVRGWAHRVRHQAKMSFVVLRDSKGFVQCVFGGRIPHFPRETSLAIRAKVTDEPKAKSALQPPKELKVESWAIIGTSDPDIENIITHDSSVDKLLDQRHIVLRGDNAASIMQVRAALLQTFRQHFWAKDCLEVTPPTIVQTQCEGGSTLFKLDYYGERAFMTQSSQLYLETCLSSIGDVFCILPSFRAEKTKTNRHLSEYTHIEAEYGNIQYEDLLGRIEDMICDVFDRTIRICGHLVAHLNKDELIAPDADPRDPASWKFRPTKPFVRLPYADAIKFCNENGILNPETEKPYVFGEDITDAPERAMIAKIGKPTLMTHFPTEMKSFYMSRVKGAESLTESVDVLMPGVGEIVGGSMRMWDPKELALGYEREGLDPAPYYWYTDQRKYGGVPHGGFGLGLERFLKWMLNLHSVKEACLFPRYMGRCQP</sequence>
<organism evidence="14">
    <name type="scientific">Neobodo designis</name>
    <name type="common">Flagellated protozoan</name>
    <name type="synonym">Bodo designis</name>
    <dbReference type="NCBI Taxonomy" id="312471"/>
    <lineage>
        <taxon>Eukaryota</taxon>
        <taxon>Discoba</taxon>
        <taxon>Euglenozoa</taxon>
        <taxon>Kinetoplastea</taxon>
        <taxon>Metakinetoplastina</taxon>
        <taxon>Neobodonida</taxon>
        <taxon>Neobodo</taxon>
    </lineage>
</organism>
<dbReference type="Pfam" id="PF01336">
    <property type="entry name" value="tRNA_anti-codon"/>
    <property type="match status" value="1"/>
</dbReference>
<reference evidence="14" key="1">
    <citation type="submission" date="2021-01" db="EMBL/GenBank/DDBJ databases">
        <authorList>
            <person name="Corre E."/>
            <person name="Pelletier E."/>
            <person name="Niang G."/>
            <person name="Scheremetjew M."/>
            <person name="Finn R."/>
            <person name="Kale V."/>
            <person name="Holt S."/>
            <person name="Cochrane G."/>
            <person name="Meng A."/>
            <person name="Brown T."/>
            <person name="Cohen L."/>
        </authorList>
    </citation>
    <scope>NUCLEOTIDE SEQUENCE</scope>
    <source>
        <strain evidence="14">CCAP 1951/1</strain>
    </source>
</reference>
<dbReference type="Pfam" id="PF00152">
    <property type="entry name" value="tRNA-synt_2"/>
    <property type="match status" value="1"/>
</dbReference>
<dbReference type="Pfam" id="PF04558">
    <property type="entry name" value="tRNA_synt_1c_R1"/>
    <property type="match status" value="1"/>
</dbReference>
<dbReference type="EC" id="6.1.1.22" evidence="3"/>
<dbReference type="InterPro" id="IPR006195">
    <property type="entry name" value="aa-tRNA-synth_II"/>
</dbReference>
<comment type="subcellular location">
    <subcellularLocation>
        <location evidence="1">Cytoplasm</location>
    </subcellularLocation>
</comment>
<dbReference type="CDD" id="cd00776">
    <property type="entry name" value="AsxRS_core"/>
    <property type="match status" value="1"/>
</dbReference>
<dbReference type="Gene3D" id="2.40.50.140">
    <property type="entry name" value="Nucleic acid-binding proteins"/>
    <property type="match status" value="1"/>
</dbReference>
<dbReference type="GO" id="GO:0006421">
    <property type="term" value="P:asparaginyl-tRNA aminoacylation"/>
    <property type="evidence" value="ECO:0007669"/>
    <property type="project" value="TreeGrafter"/>
</dbReference>
<protein>
    <recommendedName>
        <fullName evidence="3">asparagine--tRNA ligase</fullName>
        <ecNumber evidence="3">6.1.1.22</ecNumber>
    </recommendedName>
    <alternativeName>
        <fullName evidence="10">Asparaginyl-tRNA synthetase</fullName>
    </alternativeName>
</protein>
<keyword evidence="6" id="KW-0547">Nucleotide-binding</keyword>
<dbReference type="InterPro" id="IPR012340">
    <property type="entry name" value="NA-bd_OB-fold"/>
</dbReference>
<dbReference type="Gene3D" id="1.10.8.1290">
    <property type="entry name" value="Glutaminyl-tRNA synthetase, non-specific RNA binding region part 1, domain 1"/>
    <property type="match status" value="1"/>
</dbReference>
<dbReference type="InterPro" id="IPR045864">
    <property type="entry name" value="aa-tRNA-synth_II/BPL/LPL"/>
</dbReference>
<dbReference type="Gene3D" id="1.10.10.2420">
    <property type="match status" value="1"/>
</dbReference>
<accession>A0A7S1WAD7</accession>
<evidence type="ECO:0000313" key="14">
    <source>
        <dbReference type="EMBL" id="CAD9157024.1"/>
    </source>
</evidence>
<dbReference type="InterPro" id="IPR007639">
    <property type="entry name" value="Gln-tRNA-synth_Ib_RNA-bd_N"/>
</dbReference>
<dbReference type="InterPro" id="IPR004364">
    <property type="entry name" value="Aa-tRNA-synt_II"/>
</dbReference>
<dbReference type="EMBL" id="HBGF01053865">
    <property type="protein sequence ID" value="CAD9157024.1"/>
    <property type="molecule type" value="Transcribed_RNA"/>
</dbReference>
<dbReference type="InterPro" id="IPR004365">
    <property type="entry name" value="NA-bd_OB_tRNA"/>
</dbReference>
<evidence type="ECO:0000256" key="10">
    <source>
        <dbReference type="ARBA" id="ARBA00029886"/>
    </source>
</evidence>
<evidence type="ECO:0000256" key="4">
    <source>
        <dbReference type="ARBA" id="ARBA00022490"/>
    </source>
</evidence>
<evidence type="ECO:0000256" key="11">
    <source>
        <dbReference type="ARBA" id="ARBA00047844"/>
    </source>
</evidence>
<evidence type="ECO:0000256" key="7">
    <source>
        <dbReference type="ARBA" id="ARBA00022840"/>
    </source>
</evidence>
<keyword evidence="4" id="KW-0963">Cytoplasm</keyword>
<name>A0A7S1WAD7_NEODS</name>
<dbReference type="GO" id="GO:0003676">
    <property type="term" value="F:nucleic acid binding"/>
    <property type="evidence" value="ECO:0007669"/>
    <property type="project" value="InterPro"/>
</dbReference>
<dbReference type="Gene3D" id="3.30.930.10">
    <property type="entry name" value="Bira Bifunctional Protein, Domain 2"/>
    <property type="match status" value="1"/>
</dbReference>
<feature type="region of interest" description="Disordered" evidence="12">
    <location>
        <begin position="180"/>
        <end position="211"/>
    </location>
</feature>
<dbReference type="PROSITE" id="PS50862">
    <property type="entry name" value="AA_TRNA_LIGASE_II"/>
    <property type="match status" value="1"/>
</dbReference>
<dbReference type="PANTHER" id="PTHR22594:SF16">
    <property type="entry name" value="ASPARAGINE--TRNA LIGASE, CYTOPLASMIC"/>
    <property type="match status" value="1"/>
</dbReference>
<evidence type="ECO:0000256" key="6">
    <source>
        <dbReference type="ARBA" id="ARBA00022741"/>
    </source>
</evidence>
<evidence type="ECO:0000256" key="8">
    <source>
        <dbReference type="ARBA" id="ARBA00022917"/>
    </source>
</evidence>
<gene>
    <name evidence="14" type="ORF">NDES1114_LOCUS36033</name>
</gene>
<dbReference type="SUPFAM" id="SSF55681">
    <property type="entry name" value="Class II aaRS and biotin synthetases"/>
    <property type="match status" value="1"/>
</dbReference>
<dbReference type="CDD" id="cd04323">
    <property type="entry name" value="AsnRS_cyto_like_N"/>
    <property type="match status" value="1"/>
</dbReference>
<dbReference type="GO" id="GO:0004816">
    <property type="term" value="F:asparagine-tRNA ligase activity"/>
    <property type="evidence" value="ECO:0007669"/>
    <property type="project" value="UniProtKB-EC"/>
</dbReference>
<evidence type="ECO:0000256" key="2">
    <source>
        <dbReference type="ARBA" id="ARBA00008226"/>
    </source>
</evidence>
<evidence type="ECO:0000256" key="1">
    <source>
        <dbReference type="ARBA" id="ARBA00004496"/>
    </source>
</evidence>
<dbReference type="InterPro" id="IPR042559">
    <property type="entry name" value="Gln-tRNA-synth_Ib_RNA-bd_N_2"/>
</dbReference>
<keyword evidence="5" id="KW-0436">Ligase</keyword>
<feature type="domain" description="Aminoacyl-transfer RNA synthetases class-II family profile" evidence="13">
    <location>
        <begin position="348"/>
        <end position="655"/>
    </location>
</feature>
<dbReference type="InterPro" id="IPR002312">
    <property type="entry name" value="Asp/Asn-tRNA-synth_IIb"/>
</dbReference>
<dbReference type="GO" id="GO:0005524">
    <property type="term" value="F:ATP binding"/>
    <property type="evidence" value="ECO:0007669"/>
    <property type="project" value="UniProtKB-KW"/>
</dbReference>
<dbReference type="InterPro" id="IPR042558">
    <property type="entry name" value="Gln-tRNA-synth_Ib_RNA-bd_N_1"/>
</dbReference>
<dbReference type="PRINTS" id="PR01042">
    <property type="entry name" value="TRNASYNTHASP"/>
</dbReference>
<comment type="similarity">
    <text evidence="2">Belongs to the class-II aminoacyl-tRNA synthetase family.</text>
</comment>
<evidence type="ECO:0000256" key="3">
    <source>
        <dbReference type="ARBA" id="ARBA00012816"/>
    </source>
</evidence>
<dbReference type="GO" id="GO:0005737">
    <property type="term" value="C:cytoplasm"/>
    <property type="evidence" value="ECO:0007669"/>
    <property type="project" value="UniProtKB-SubCell"/>
</dbReference>
<proteinExistence type="inferred from homology"/>
<evidence type="ECO:0000256" key="5">
    <source>
        <dbReference type="ARBA" id="ARBA00022598"/>
    </source>
</evidence>
<comment type="catalytic activity">
    <reaction evidence="11">
        <text>tRNA(Asn) + L-asparagine + ATP = L-asparaginyl-tRNA(Asn) + AMP + diphosphate + H(+)</text>
        <dbReference type="Rhea" id="RHEA:11180"/>
        <dbReference type="Rhea" id="RHEA-COMP:9659"/>
        <dbReference type="Rhea" id="RHEA-COMP:9674"/>
        <dbReference type="ChEBI" id="CHEBI:15378"/>
        <dbReference type="ChEBI" id="CHEBI:30616"/>
        <dbReference type="ChEBI" id="CHEBI:33019"/>
        <dbReference type="ChEBI" id="CHEBI:58048"/>
        <dbReference type="ChEBI" id="CHEBI:78442"/>
        <dbReference type="ChEBI" id="CHEBI:78515"/>
        <dbReference type="ChEBI" id="CHEBI:456215"/>
        <dbReference type="EC" id="6.1.1.22"/>
    </reaction>
</comment>
<dbReference type="SUPFAM" id="SSF50249">
    <property type="entry name" value="Nucleic acid-binding proteins"/>
    <property type="match status" value="1"/>
</dbReference>
<evidence type="ECO:0000259" key="13">
    <source>
        <dbReference type="PROSITE" id="PS50862"/>
    </source>
</evidence>
<keyword evidence="9" id="KW-0030">Aminoacyl-tRNA synthetase</keyword>
<dbReference type="AlphaFoldDB" id="A0A7S1WAD7"/>
<evidence type="ECO:0000256" key="12">
    <source>
        <dbReference type="SAM" id="MobiDB-lite"/>
    </source>
</evidence>
<evidence type="ECO:0000256" key="9">
    <source>
        <dbReference type="ARBA" id="ARBA00023146"/>
    </source>
</evidence>